<dbReference type="OrthoDB" id="9793905at2"/>
<dbReference type="Proteomes" id="UP000297649">
    <property type="component" value="Unassembled WGS sequence"/>
</dbReference>
<protein>
    <submittedName>
        <fullName evidence="2">Lipocalin</fullName>
    </submittedName>
</protein>
<dbReference type="PRINTS" id="PR01171">
    <property type="entry name" value="BCTLIPOCALIN"/>
</dbReference>
<dbReference type="AlphaFoldDB" id="A0A6H3NSZ2"/>
<dbReference type="EMBL" id="RQHU01000019">
    <property type="protein sequence ID" value="TGN12749.1"/>
    <property type="molecule type" value="Genomic_DNA"/>
</dbReference>
<name>A0A6H3NSZ2_9LEPT</name>
<dbReference type="InterPro" id="IPR012674">
    <property type="entry name" value="Calycin"/>
</dbReference>
<keyword evidence="3" id="KW-1185">Reference proteome</keyword>
<dbReference type="CDD" id="cd19438">
    <property type="entry name" value="lipocalin_Blc-like"/>
    <property type="match status" value="1"/>
</dbReference>
<sequence>MVYRSDLLKFIIQGSLSILLVSGCTNFSIPKDKKNSLEENPLYPFLTIGVLTYLSTSDFDSYAEKDIDWSRFLGTWKEIKRIDTSFQKGLKQVTADYSLLEDGSIRVTNQGTTETGETNVLVGKALLPNPKVGKLKVSFFYPFFFGDYLILKIDRNGYQTALIGGPDPNFLWLFSRTDSLPIEVETSYIQYAKSIGYFTDRLLPFR</sequence>
<dbReference type="Gene3D" id="2.40.128.20">
    <property type="match status" value="1"/>
</dbReference>
<evidence type="ECO:0000313" key="2">
    <source>
        <dbReference type="EMBL" id="TGN12749.1"/>
    </source>
</evidence>
<dbReference type="GO" id="GO:0006950">
    <property type="term" value="P:response to stress"/>
    <property type="evidence" value="ECO:0007669"/>
    <property type="project" value="UniProtKB-ARBA"/>
</dbReference>
<feature type="domain" description="Lipocalin/cytosolic fatty-acid binding" evidence="1">
    <location>
        <begin position="67"/>
        <end position="202"/>
    </location>
</feature>
<evidence type="ECO:0000259" key="1">
    <source>
        <dbReference type="Pfam" id="PF08212"/>
    </source>
</evidence>
<organism evidence="2 3">
    <name type="scientific">Leptospira bandrabouensis</name>
    <dbReference type="NCBI Taxonomy" id="2484903"/>
    <lineage>
        <taxon>Bacteria</taxon>
        <taxon>Pseudomonadati</taxon>
        <taxon>Spirochaetota</taxon>
        <taxon>Spirochaetia</taxon>
        <taxon>Leptospirales</taxon>
        <taxon>Leptospiraceae</taxon>
        <taxon>Leptospira</taxon>
    </lineage>
</organism>
<dbReference type="InterPro" id="IPR002446">
    <property type="entry name" value="Lipocalin_bac"/>
</dbReference>
<reference evidence="2" key="1">
    <citation type="journal article" date="2019" name="PLoS Negl. Trop. Dis.">
        <title>Revisiting the worldwide diversity of Leptospira species in the environment.</title>
        <authorList>
            <person name="Vincent A.T."/>
            <person name="Schiettekatte O."/>
            <person name="Bourhy P."/>
            <person name="Veyrier F.J."/>
            <person name="Picardeau M."/>
        </authorList>
    </citation>
    <scope>NUCLEOTIDE SEQUENCE [LARGE SCALE GENOMIC DNA]</scope>
    <source>
        <strain evidence="2">201601109</strain>
    </source>
</reference>
<dbReference type="SUPFAM" id="SSF50814">
    <property type="entry name" value="Lipocalins"/>
    <property type="match status" value="1"/>
</dbReference>
<proteinExistence type="predicted"/>
<dbReference type="PROSITE" id="PS51257">
    <property type="entry name" value="PROKAR_LIPOPROTEIN"/>
    <property type="match status" value="1"/>
</dbReference>
<accession>A0A6H3NSZ2</accession>
<dbReference type="PANTHER" id="PTHR10612:SF34">
    <property type="entry name" value="APOLIPOPROTEIN D"/>
    <property type="match status" value="1"/>
</dbReference>
<dbReference type="Pfam" id="PF08212">
    <property type="entry name" value="Lipocalin_2"/>
    <property type="match status" value="1"/>
</dbReference>
<dbReference type="PANTHER" id="PTHR10612">
    <property type="entry name" value="APOLIPOPROTEIN D"/>
    <property type="match status" value="1"/>
</dbReference>
<gene>
    <name evidence="2" type="ORF">EHR08_15485</name>
</gene>
<dbReference type="InterPro" id="IPR047202">
    <property type="entry name" value="Lipocalin_Blc-like_dom"/>
</dbReference>
<evidence type="ECO:0000313" key="3">
    <source>
        <dbReference type="Proteomes" id="UP000297649"/>
    </source>
</evidence>
<dbReference type="RefSeq" id="WP_135744086.1">
    <property type="nucleotide sequence ID" value="NZ_RQHT01000012.1"/>
</dbReference>
<comment type="caution">
    <text evidence="2">The sequence shown here is derived from an EMBL/GenBank/DDBJ whole genome shotgun (WGS) entry which is preliminary data.</text>
</comment>
<dbReference type="InterPro" id="IPR000566">
    <property type="entry name" value="Lipocln_cytosolic_FA-bd_dom"/>
</dbReference>